<dbReference type="AlphaFoldDB" id="A0A423V8G5"/>
<keyword evidence="3" id="KW-0560">Oxidoreductase</keyword>
<dbReference type="Gene3D" id="3.40.50.720">
    <property type="entry name" value="NAD(P)-binding Rossmann-like Domain"/>
    <property type="match status" value="1"/>
</dbReference>
<organism evidence="4 5">
    <name type="scientific">Cytospora chrysosperma</name>
    <name type="common">Cytospora canker fungus</name>
    <name type="synonym">Sphaeria chrysosperma</name>
    <dbReference type="NCBI Taxonomy" id="252740"/>
    <lineage>
        <taxon>Eukaryota</taxon>
        <taxon>Fungi</taxon>
        <taxon>Dikarya</taxon>
        <taxon>Ascomycota</taxon>
        <taxon>Pezizomycotina</taxon>
        <taxon>Sordariomycetes</taxon>
        <taxon>Sordariomycetidae</taxon>
        <taxon>Diaporthales</taxon>
        <taxon>Cytosporaceae</taxon>
        <taxon>Cytospora</taxon>
    </lineage>
</organism>
<dbReference type="EMBL" id="LJZO01000097">
    <property type="protein sequence ID" value="ROV87035.1"/>
    <property type="molecule type" value="Genomic_DNA"/>
</dbReference>
<accession>A0A423V8G5</accession>
<dbReference type="PANTHER" id="PTHR43544">
    <property type="entry name" value="SHORT-CHAIN DEHYDROGENASE/REDUCTASE"/>
    <property type="match status" value="1"/>
</dbReference>
<gene>
    <name evidence="4" type="ORF">VSDG_10023</name>
</gene>
<evidence type="ECO:0000313" key="5">
    <source>
        <dbReference type="Proteomes" id="UP000284375"/>
    </source>
</evidence>
<dbReference type="InterPro" id="IPR051468">
    <property type="entry name" value="Fungal_SecMetab_SDRs"/>
</dbReference>
<dbReference type="GO" id="GO:0005737">
    <property type="term" value="C:cytoplasm"/>
    <property type="evidence" value="ECO:0007669"/>
    <property type="project" value="TreeGrafter"/>
</dbReference>
<keyword evidence="5" id="KW-1185">Reference proteome</keyword>
<comment type="caution">
    <text evidence="4">The sequence shown here is derived from an EMBL/GenBank/DDBJ whole genome shotgun (WGS) entry which is preliminary data.</text>
</comment>
<sequence length="254" mass="27498">MPPTKKVLITGANRGIGRGLAETFLSRPNHTVIGAVRDFKSPTAESLKAFKAAEGSSVILVKIEGVSETDADETVKVLAAEHGIHSLDIVIANAGIANVWTRVEGIDIKDMREFFEVNTYPVVRLLKAVYPLLKKTSDEGGQPIFVAVSTEAASIQDLEKNTPYLLGAYGASKVAVNYIVRRAHFENEWLTAFVVNPGFAQTDMGNFGAKKFGFEQAFVPVVDSVSGLIKHIDGASRETTSGKFLSYDGTEMLF</sequence>
<evidence type="ECO:0000256" key="2">
    <source>
        <dbReference type="ARBA" id="ARBA00022857"/>
    </source>
</evidence>
<proteinExistence type="inferred from homology"/>
<evidence type="ECO:0000256" key="1">
    <source>
        <dbReference type="ARBA" id="ARBA00006484"/>
    </source>
</evidence>
<dbReference type="PANTHER" id="PTHR43544:SF7">
    <property type="entry name" value="NADB-LER2"/>
    <property type="match status" value="1"/>
</dbReference>
<dbReference type="Pfam" id="PF00106">
    <property type="entry name" value="adh_short"/>
    <property type="match status" value="1"/>
</dbReference>
<evidence type="ECO:0000313" key="4">
    <source>
        <dbReference type="EMBL" id="ROV87035.1"/>
    </source>
</evidence>
<keyword evidence="2" id="KW-0521">NADP</keyword>
<dbReference type="Proteomes" id="UP000284375">
    <property type="component" value="Unassembled WGS sequence"/>
</dbReference>
<comment type="similarity">
    <text evidence="1">Belongs to the short-chain dehydrogenases/reductases (SDR) family.</text>
</comment>
<protein>
    <submittedName>
        <fullName evidence="4">Uncharacterized protein</fullName>
    </submittedName>
</protein>
<dbReference type="SUPFAM" id="SSF51735">
    <property type="entry name" value="NAD(P)-binding Rossmann-fold domains"/>
    <property type="match status" value="1"/>
</dbReference>
<dbReference type="OrthoDB" id="9876299at2759"/>
<dbReference type="InterPro" id="IPR002347">
    <property type="entry name" value="SDR_fam"/>
</dbReference>
<name>A0A423V8G5_CYTCH</name>
<dbReference type="PRINTS" id="PR00081">
    <property type="entry name" value="GDHRDH"/>
</dbReference>
<reference evidence="4 5" key="1">
    <citation type="submission" date="2015-09" db="EMBL/GenBank/DDBJ databases">
        <title>Host preference determinants of Valsa canker pathogens revealed by comparative genomics.</title>
        <authorList>
            <person name="Yin Z."/>
            <person name="Huang L."/>
        </authorList>
    </citation>
    <scope>NUCLEOTIDE SEQUENCE [LARGE SCALE GENOMIC DNA]</scope>
    <source>
        <strain evidence="4 5">YSFL</strain>
    </source>
</reference>
<dbReference type="CDD" id="cd05325">
    <property type="entry name" value="carb_red_sniffer_like_SDR_c"/>
    <property type="match status" value="1"/>
</dbReference>
<evidence type="ECO:0000256" key="3">
    <source>
        <dbReference type="ARBA" id="ARBA00023002"/>
    </source>
</evidence>
<dbReference type="GO" id="GO:0016491">
    <property type="term" value="F:oxidoreductase activity"/>
    <property type="evidence" value="ECO:0007669"/>
    <property type="project" value="UniProtKB-KW"/>
</dbReference>
<dbReference type="InterPro" id="IPR036291">
    <property type="entry name" value="NAD(P)-bd_dom_sf"/>
</dbReference>